<gene>
    <name evidence="3" type="ORF">C0W93_15705</name>
</gene>
<dbReference type="InterPro" id="IPR047589">
    <property type="entry name" value="DUF11_rpt"/>
</dbReference>
<dbReference type="Pfam" id="PF19403">
    <property type="entry name" value="SpaA_2"/>
    <property type="match status" value="1"/>
</dbReference>
<dbReference type="Pfam" id="PF20009">
    <property type="entry name" value="GEVED"/>
    <property type="match status" value="3"/>
</dbReference>
<comment type="caution">
    <text evidence="3">The sequence shown here is derived from an EMBL/GenBank/DDBJ whole genome shotgun (WGS) entry which is preliminary data.</text>
</comment>
<organism evidence="3 4">
    <name type="scientific">Photobacterium leiognathi subsp. mandapamensis</name>
    <name type="common">Photobacterium mandapamensis</name>
    <dbReference type="NCBI Taxonomy" id="48408"/>
    <lineage>
        <taxon>Bacteria</taxon>
        <taxon>Pseudomonadati</taxon>
        <taxon>Pseudomonadota</taxon>
        <taxon>Gammaproteobacteria</taxon>
        <taxon>Vibrionales</taxon>
        <taxon>Vibrionaceae</taxon>
        <taxon>Photobacterium</taxon>
    </lineage>
</organism>
<feature type="region of interest" description="Disordered" evidence="1">
    <location>
        <begin position="700"/>
        <end position="756"/>
    </location>
</feature>
<feature type="compositionally biased region" description="Polar residues" evidence="1">
    <location>
        <begin position="701"/>
        <end position="712"/>
    </location>
</feature>
<dbReference type="SUPFAM" id="SSF101898">
    <property type="entry name" value="NHL repeat"/>
    <property type="match status" value="1"/>
</dbReference>
<dbReference type="EMBL" id="PYNS01000020">
    <property type="protein sequence ID" value="PSV09273.1"/>
    <property type="molecule type" value="Genomic_DNA"/>
</dbReference>
<dbReference type="Pfam" id="PF18483">
    <property type="entry name" value="Lectin_L-type_dom"/>
    <property type="match status" value="1"/>
</dbReference>
<dbReference type="NCBIfam" id="TIGR01451">
    <property type="entry name" value="B_ant_repeat"/>
    <property type="match status" value="1"/>
</dbReference>
<dbReference type="SUPFAM" id="SSF49899">
    <property type="entry name" value="Concanavalin A-like lectins/glucanases"/>
    <property type="match status" value="1"/>
</dbReference>
<evidence type="ECO:0000313" key="4">
    <source>
        <dbReference type="Proteomes" id="UP000240530"/>
    </source>
</evidence>
<dbReference type="InterPro" id="IPR013320">
    <property type="entry name" value="ConA-like_dom_sf"/>
</dbReference>
<dbReference type="PROSITE" id="PS50835">
    <property type="entry name" value="IG_LIKE"/>
    <property type="match status" value="1"/>
</dbReference>
<dbReference type="InterPro" id="IPR056573">
    <property type="entry name" value="Lectin_L-type_dom"/>
</dbReference>
<evidence type="ECO:0000313" key="3">
    <source>
        <dbReference type="EMBL" id="PSV09273.1"/>
    </source>
</evidence>
<evidence type="ECO:0000256" key="1">
    <source>
        <dbReference type="SAM" id="MobiDB-lite"/>
    </source>
</evidence>
<dbReference type="InterPro" id="IPR045474">
    <property type="entry name" value="GEVED"/>
</dbReference>
<dbReference type="Proteomes" id="UP000240530">
    <property type="component" value="Unassembled WGS sequence"/>
</dbReference>
<name>A0A2T3KSB6_PHOLD</name>
<accession>A0A2T3KSB6</accession>
<sequence>MIIKSLTIKITLSLLLLISTFLFSQKSFSAEGVGLVYQSDLLSIGGMGGSPFSVKNCPSGQLMTGFEFYNSNSGGTLDGTALRGRCSTVNVSGGVATLTYSGNTPWGGPTSGSLYSGNCPANQAVVGVDAQTTTWPVMGWFRLYCAPVSFNSGTNRLEIAAAPASPSTGQIGPNHSYGGAYYDRVVAPAGQALAGFDGRSGAALDLVSFKAYSFVQGSLTLNAVVNPGGSAVPGDFTLIATDSGNIAANFSSGDTRAMTPSSYTLSWNGPTGYTLNNLSCATTFTLNNGDDVTCTYTFDPPPSISGFVFNDDGSGGGTSANGVKDGSEAGLGITVPVVAYNPTTGQCYAANADPTTGAYTISLPTTGTYKVYEAINETNITSPTCPPTQSTVDPVTGTSGGGTIGDPASHISSTANIVTVTAGVATDVNFGDIVIDNVFPTCDTNAYLTKNTPRSLYQVNLVTASETQLGSTHSPTYNGIGYSVAQNLLWGVYANSGSTNSDVVAFDSQHQPVLTLNVPELNGISFPAGDVTDDDILVLLSGGGANGRRLYFVDVNPNSETYGQYLGRSASTNTFVGDLAIHPLDTSIAWGITNNKLLYRYDLTIDRQTNTYGVSVTNLGTTNMTGSGAVGALYFDNMGFMYASHNDDGALWRFDLSNLSAPAATLVNATFLTNGQPASGNDGARCRYAPVPTDFGDAPNTYGTDLSNNGPRHQTDIGLPYLGANSPDNENDGQPTTTANGDDTNGLTPDDEDGFVQPSITTIISGGSTVTMSVPVVSSGNDNLYGWIDFDLSGTFDNDERATVAVNASGNSTLNFTVPADVKIQDTFVRLRICSSGETCSSPTGSTGDGEVEDHQISLKPPGDLELDLELEPGVNVTLGIPFNVVVKVENKGTTIALNTKVTLPIPAGYSFVRAYEGDGVTPTTIYDPATGELDLGAVGLGFNDYAVIRLAPQSSSAPPISGEIIETSINDTDSTPNNGFNNGEDDTDTVTPNITNVVQPNVCESPVVYEGGDAYLDANGEYVVTTNTPNQAGYLWSLQYIDLNQPMYAELAVYLGDRSANTGGPAGEAGADGMTFVLSADPRDLNAVGDFGGGLGVGDNFGGQRVQPSIVFEFDTFDNTFIGATDDALGGQYIDHTGVYLNGDIYTPDPANTLIPATSVAGGELEDGRYHIAQFYWDPTTNQFTYYMDGVMVGQFTRNIRNDIGNNMVRFGFTGSTGDSFNLQKGCFTDAPDVLGSDFGDAVDTTAGTGINDYTTIYDNDGAHHVQVDSDDNGFIDLRLGNLWDADNGNLQDILARADDDNNFDDEDGVTVLTLATIGENLSVAVNVVEDAARTSTGQRIYGWMDFNLDGDWDDAGEQVITQTNAAIGLNNFTVPIPSGAVVGHTYLRVRLCSNVDCNSPMGRANDGEVEDYRILISDLVGNNQCDLIMQTIRPVASSDYTYTSLDVPSNPITFSDITNPIVITNQSNIANINAIGFNRVNGFIYGTFTDMSHTDRTHHLFVTDKTGNSFIDLGEIRAASGSAIRRLQDGETFTFTTGDSLRNTGYTSTSAPTVTLSAPIAGDVTADGSELIIWRTSWDSIVKVDVETQTFTTVLIDIAAMGGSYGSGPINVGADLAINSQTGVGYLLDLEGDTLYTINLNTGAVTSDNLNYLGAEPTLDSNGKLQAGALVMDNGISLYAITNGGNHDSDNNGGIDLNDRAVVYRVNVVTGDVEYVTDSDQGSLQGNDGAGCYDSTDYGDALASYGEAGHQYFDAATDGTADLLLGSRWDPEFGQWLTADASGDDTNGQDDEDLAIPGQIIVETPTTLPIQVVGTGYVNIWVDINNDGDFDDPNEFLIDDESVVTGLNNIPITLDANSAEGFNGYTVMRVRLCSAINTCDSVSGLVADGEVEDHWFELLNRIVLNGLVFEDNGVGGATAAHDGIQDGSEVGLGNFTVTVTFNDTGVAGYSTGDVIATEVTSGGGTYQFIIGVDFSGKNLLLDVVKQADWIDISEANVTGIPQVTSNSVIDSQMAVNANAGDEIFGLDFGKVREPRMEPDNFSEATPGSVVFFPHKFTAATSGNVNFNIINPNTSPTNTAWSTVLYHDVDCDGTLNGVEAQVVNPVAVSGNNTICLLSKVTVPANATLNAHYHYDIEANMTFADTTGTGHGITRVVLDKDTVRAIFSGSGELRLEKTVRNVTQNGSAVTSNEGRPGDVLEYVVTFTNVGISPISDVQIFDSTPEFTELSQAVQCSDGTVPASLVCSIVTSDGVNSAGYEGNIRWEMNGSLAAGNSGTVIYRVVIQ</sequence>
<dbReference type="RefSeq" id="WP_107185659.1">
    <property type="nucleotide sequence ID" value="NZ_JAWQGC010000001.1"/>
</dbReference>
<dbReference type="InterPro" id="IPR007110">
    <property type="entry name" value="Ig-like_dom"/>
</dbReference>
<reference evidence="3 4" key="1">
    <citation type="submission" date="2018-03" db="EMBL/GenBank/DDBJ databases">
        <title>Whole genome sequencing of Histamine producing bacteria.</title>
        <authorList>
            <person name="Butler K."/>
        </authorList>
    </citation>
    <scope>NUCLEOTIDE SEQUENCE [LARGE SCALE GENOMIC DNA]</scope>
    <source>
        <strain evidence="3 4">Res.4.1</strain>
    </source>
</reference>
<proteinExistence type="predicted"/>
<protein>
    <recommendedName>
        <fullName evidence="2">Ig-like domain-containing protein</fullName>
    </recommendedName>
</protein>
<dbReference type="InterPro" id="IPR045826">
    <property type="entry name" value="SpaA_PFL_dom_2"/>
</dbReference>
<evidence type="ECO:0000259" key="2">
    <source>
        <dbReference type="PROSITE" id="PS50835"/>
    </source>
</evidence>
<feature type="domain" description="Ig-like" evidence="2">
    <location>
        <begin position="2224"/>
        <end position="2286"/>
    </location>
</feature>
<dbReference type="Gene3D" id="2.60.120.200">
    <property type="match status" value="1"/>
</dbReference>
<feature type="compositionally biased region" description="Polar residues" evidence="1">
    <location>
        <begin position="726"/>
        <end position="747"/>
    </location>
</feature>
<dbReference type="CDD" id="cd01951">
    <property type="entry name" value="lectin_L-type"/>
    <property type="match status" value="1"/>
</dbReference>